<dbReference type="PRINTS" id="PR00080">
    <property type="entry name" value="SDRFAMILY"/>
</dbReference>
<reference evidence="3 4" key="1">
    <citation type="submission" date="2018-09" db="EMBL/GenBank/DDBJ databases">
        <title>Genome sequencing of strain 6GH32-13.</title>
        <authorList>
            <person name="Weon H.-Y."/>
            <person name="Heo J."/>
            <person name="Kwon S.-W."/>
        </authorList>
    </citation>
    <scope>NUCLEOTIDE SEQUENCE [LARGE SCALE GENOMIC DNA]</scope>
    <source>
        <strain evidence="3 4">5GH32-13</strain>
    </source>
</reference>
<sequence>MKRLENKVAFVTGGSRGIGAGIVKRLAAEGAAVAFTYAQSATAAAGIVAAIEAAGGKALAIQADNHAPEALPRAVEETVKTFGRIDILVNNAGLYVANTIEGYSLQDYDDTMNVNVRAVFQASQAAARHMQAGSRIITIGSNMADRVTDSHGALYAMSKSALIGLNKGMARDLGPKGITVNLVQPGPIDTDMNPATSAHAAAARSRMIIPQYGTPAQIAGLVAYLASEESAFMTGTAITMDGGYNV</sequence>
<evidence type="ECO:0000313" key="4">
    <source>
        <dbReference type="Proteomes" id="UP000263900"/>
    </source>
</evidence>
<accession>A0A3B7MDU4</accession>
<dbReference type="RefSeq" id="WP_119048346.1">
    <property type="nucleotide sequence ID" value="NZ_CP032157.1"/>
</dbReference>
<dbReference type="GO" id="GO:0016491">
    <property type="term" value="F:oxidoreductase activity"/>
    <property type="evidence" value="ECO:0007669"/>
    <property type="project" value="UniProtKB-KW"/>
</dbReference>
<dbReference type="InterPro" id="IPR036291">
    <property type="entry name" value="NAD(P)-bd_dom_sf"/>
</dbReference>
<dbReference type="PANTHER" id="PTHR43639">
    <property type="entry name" value="OXIDOREDUCTASE, SHORT-CHAIN DEHYDROGENASE/REDUCTASE FAMILY (AFU_ORTHOLOGUE AFUA_5G02870)"/>
    <property type="match status" value="1"/>
</dbReference>
<gene>
    <name evidence="3" type="ORF">D3H65_00285</name>
</gene>
<dbReference type="PROSITE" id="PS00061">
    <property type="entry name" value="ADH_SHORT"/>
    <property type="match status" value="1"/>
</dbReference>
<dbReference type="Proteomes" id="UP000263900">
    <property type="component" value="Chromosome"/>
</dbReference>
<dbReference type="KEGG" id="pseg:D3H65_00285"/>
<dbReference type="InterPro" id="IPR002347">
    <property type="entry name" value="SDR_fam"/>
</dbReference>
<keyword evidence="2" id="KW-0560">Oxidoreductase</keyword>
<protein>
    <submittedName>
        <fullName evidence="3">SDR family oxidoreductase</fullName>
    </submittedName>
</protein>
<dbReference type="Gene3D" id="3.40.50.720">
    <property type="entry name" value="NAD(P)-binding Rossmann-like Domain"/>
    <property type="match status" value="1"/>
</dbReference>
<dbReference type="PANTHER" id="PTHR43639:SF1">
    <property type="entry name" value="SHORT-CHAIN DEHYDROGENASE_REDUCTASE FAMILY PROTEIN"/>
    <property type="match status" value="1"/>
</dbReference>
<organism evidence="3 4">
    <name type="scientific">Paraflavitalea soli</name>
    <dbReference type="NCBI Taxonomy" id="2315862"/>
    <lineage>
        <taxon>Bacteria</taxon>
        <taxon>Pseudomonadati</taxon>
        <taxon>Bacteroidota</taxon>
        <taxon>Chitinophagia</taxon>
        <taxon>Chitinophagales</taxon>
        <taxon>Chitinophagaceae</taxon>
        <taxon>Paraflavitalea</taxon>
    </lineage>
</organism>
<dbReference type="SUPFAM" id="SSF51735">
    <property type="entry name" value="NAD(P)-binding Rossmann-fold domains"/>
    <property type="match status" value="1"/>
</dbReference>
<keyword evidence="4" id="KW-1185">Reference proteome</keyword>
<evidence type="ECO:0000256" key="2">
    <source>
        <dbReference type="ARBA" id="ARBA00023002"/>
    </source>
</evidence>
<dbReference type="AlphaFoldDB" id="A0A3B7MDU4"/>
<dbReference type="InterPro" id="IPR020904">
    <property type="entry name" value="Sc_DH/Rdtase_CS"/>
</dbReference>
<proteinExistence type="inferred from homology"/>
<evidence type="ECO:0000313" key="3">
    <source>
        <dbReference type="EMBL" id="AXY72508.1"/>
    </source>
</evidence>
<dbReference type="EMBL" id="CP032157">
    <property type="protein sequence ID" value="AXY72508.1"/>
    <property type="molecule type" value="Genomic_DNA"/>
</dbReference>
<name>A0A3B7MDU4_9BACT</name>
<evidence type="ECO:0000256" key="1">
    <source>
        <dbReference type="ARBA" id="ARBA00006484"/>
    </source>
</evidence>
<dbReference type="OrthoDB" id="9803333at2"/>
<dbReference type="PRINTS" id="PR00081">
    <property type="entry name" value="GDHRDH"/>
</dbReference>
<comment type="similarity">
    <text evidence="1">Belongs to the short-chain dehydrogenases/reductases (SDR) family.</text>
</comment>
<dbReference type="FunFam" id="3.40.50.720:FF:000084">
    <property type="entry name" value="Short-chain dehydrogenase reductase"/>
    <property type="match status" value="1"/>
</dbReference>
<dbReference type="Pfam" id="PF13561">
    <property type="entry name" value="adh_short_C2"/>
    <property type="match status" value="1"/>
</dbReference>